<keyword evidence="2" id="KW-0813">Transport</keyword>
<evidence type="ECO:0000256" key="1">
    <source>
        <dbReference type="ARBA" id="ARBA00004196"/>
    </source>
</evidence>
<feature type="chain" id="PRO_5047037796" evidence="5">
    <location>
        <begin position="29"/>
        <end position="292"/>
    </location>
</feature>
<protein>
    <submittedName>
        <fullName evidence="6">Zinc ABC transporter substrate-binding protein</fullName>
    </submittedName>
</protein>
<keyword evidence="7" id="KW-1185">Reference proteome</keyword>
<evidence type="ECO:0000256" key="2">
    <source>
        <dbReference type="ARBA" id="ARBA00022448"/>
    </source>
</evidence>
<evidence type="ECO:0000313" key="7">
    <source>
        <dbReference type="Proteomes" id="UP001220377"/>
    </source>
</evidence>
<evidence type="ECO:0000256" key="5">
    <source>
        <dbReference type="SAM" id="SignalP"/>
    </source>
</evidence>
<evidence type="ECO:0000256" key="4">
    <source>
        <dbReference type="ARBA" id="ARBA00022729"/>
    </source>
</evidence>
<evidence type="ECO:0000313" key="6">
    <source>
        <dbReference type="EMBL" id="WDF83004.1"/>
    </source>
</evidence>
<dbReference type="RefSeq" id="WP_274260848.1">
    <property type="nucleotide sequence ID" value="NZ_CP117884.1"/>
</dbReference>
<accession>A0ABY7WVB8</accession>
<dbReference type="Proteomes" id="UP001220377">
    <property type="component" value="Chromosome"/>
</dbReference>
<organism evidence="6 7">
    <name type="scientific">Lacticaseibacillus pabuli</name>
    <dbReference type="NCBI Taxonomy" id="3025672"/>
    <lineage>
        <taxon>Bacteria</taxon>
        <taxon>Bacillati</taxon>
        <taxon>Bacillota</taxon>
        <taxon>Bacilli</taxon>
        <taxon>Lactobacillales</taxon>
        <taxon>Lactobacillaceae</taxon>
        <taxon>Lacticaseibacillus</taxon>
    </lineage>
</organism>
<evidence type="ECO:0000256" key="3">
    <source>
        <dbReference type="ARBA" id="ARBA00022723"/>
    </source>
</evidence>
<keyword evidence="4 5" id="KW-0732">Signal</keyword>
<reference evidence="6 7" key="1">
    <citation type="submission" date="2023-02" db="EMBL/GenBank/DDBJ databases">
        <title>Genome sequence of Lacticaseibacillus sp. KACC 23028.</title>
        <authorList>
            <person name="Kim S."/>
            <person name="Heo J."/>
            <person name="Kwon S.-W."/>
        </authorList>
    </citation>
    <scope>NUCLEOTIDE SEQUENCE [LARGE SCALE GENOMIC DNA]</scope>
    <source>
        <strain evidence="6 7">KACC 23028</strain>
    </source>
</reference>
<dbReference type="SUPFAM" id="SSF53807">
    <property type="entry name" value="Helical backbone' metal receptor"/>
    <property type="match status" value="1"/>
</dbReference>
<dbReference type="PANTHER" id="PTHR42953">
    <property type="entry name" value="HIGH-AFFINITY ZINC UPTAKE SYSTEM PROTEIN ZNUA-RELATED"/>
    <property type="match status" value="1"/>
</dbReference>
<dbReference type="Pfam" id="PF01297">
    <property type="entry name" value="ZnuA"/>
    <property type="match status" value="1"/>
</dbReference>
<dbReference type="EMBL" id="CP117884">
    <property type="protein sequence ID" value="WDF83004.1"/>
    <property type="molecule type" value="Genomic_DNA"/>
</dbReference>
<gene>
    <name evidence="6" type="ORF">PQ472_01810</name>
</gene>
<dbReference type="PANTHER" id="PTHR42953:SF1">
    <property type="entry name" value="METAL-BINDING PROTEIN HI_0362-RELATED"/>
    <property type="match status" value="1"/>
</dbReference>
<dbReference type="InterPro" id="IPR006127">
    <property type="entry name" value="ZnuA-like"/>
</dbReference>
<dbReference type="PROSITE" id="PS51257">
    <property type="entry name" value="PROKAR_LIPOPROTEIN"/>
    <property type="match status" value="1"/>
</dbReference>
<keyword evidence="3" id="KW-0479">Metal-binding</keyword>
<feature type="signal peptide" evidence="5">
    <location>
        <begin position="1"/>
        <end position="28"/>
    </location>
</feature>
<sequence length="292" mass="32534">MRKFKWYWLAPFLVILVLAGCTQQPVHHQSKQLNVVTSLRVYQEAANAVLGKYGHAKAIISSPDIDPHDFEANTKTARQIADADVVIGNGLGYDDWLNKLTTAANDQSKFVSVASDVLHKPAGANEHVFYDPTMMPALSNYLARRFGKLQPQHAAYFKRQASDYIKGMQPLYDEIHRLKNRGHGQEAASSEPVFDYALQAAGFKLTATHFAKAIEDGTDPSPQDLAELQGKIKSGKLAIFVVNVQEESGLVSTVEKQAVRSGVKIVRVRETQPAGKNYMQWMLSNYQQMDKQ</sequence>
<proteinExistence type="predicted"/>
<dbReference type="InterPro" id="IPR050492">
    <property type="entry name" value="Bact_metal-bind_prot9"/>
</dbReference>
<dbReference type="Gene3D" id="3.40.50.1980">
    <property type="entry name" value="Nitrogenase molybdenum iron protein domain"/>
    <property type="match status" value="2"/>
</dbReference>
<name>A0ABY7WVB8_9LACO</name>
<comment type="subcellular location">
    <subcellularLocation>
        <location evidence="1">Cell envelope</location>
    </subcellularLocation>
</comment>